<gene>
    <name evidence="2" type="ORF">GCM10009547_43450</name>
</gene>
<feature type="region of interest" description="Disordered" evidence="1">
    <location>
        <begin position="202"/>
        <end position="298"/>
    </location>
</feature>
<organism evidence="2 3">
    <name type="scientific">Sporichthya brevicatena</name>
    <dbReference type="NCBI Taxonomy" id="171442"/>
    <lineage>
        <taxon>Bacteria</taxon>
        <taxon>Bacillati</taxon>
        <taxon>Actinomycetota</taxon>
        <taxon>Actinomycetes</taxon>
        <taxon>Sporichthyales</taxon>
        <taxon>Sporichthyaceae</taxon>
        <taxon>Sporichthya</taxon>
    </lineage>
</organism>
<dbReference type="Proteomes" id="UP001500957">
    <property type="component" value="Unassembled WGS sequence"/>
</dbReference>
<reference evidence="2 3" key="1">
    <citation type="journal article" date="2019" name="Int. J. Syst. Evol. Microbiol.">
        <title>The Global Catalogue of Microorganisms (GCM) 10K type strain sequencing project: providing services to taxonomists for standard genome sequencing and annotation.</title>
        <authorList>
            <consortium name="The Broad Institute Genomics Platform"/>
            <consortium name="The Broad Institute Genome Sequencing Center for Infectious Disease"/>
            <person name="Wu L."/>
            <person name="Ma J."/>
        </authorList>
    </citation>
    <scope>NUCLEOTIDE SEQUENCE [LARGE SCALE GENOMIC DNA]</scope>
    <source>
        <strain evidence="2 3">JCM 10671</strain>
    </source>
</reference>
<name>A0ABN1H9R7_9ACTN</name>
<protein>
    <submittedName>
        <fullName evidence="2">Uncharacterized protein</fullName>
    </submittedName>
</protein>
<feature type="compositionally biased region" description="Basic and acidic residues" evidence="1">
    <location>
        <begin position="215"/>
        <end position="240"/>
    </location>
</feature>
<sequence length="298" mass="29576">MTSQDRTSGEREEILALAPDATVAEADALLALLATAAGPATAGKLPGEDVAVAAFLAAQPGPAAAGATARRAKVLAALTGLFTLKTAAVALAVTSVGGAAIAASTGVLPTPLTDRKTTVKQPDPPRADAEAVRDAAKTAAAADRADADAGRTAEASYSGLCQAFTAGAWTNERAAGNPAFSRLVETSPAGDVTAFCTALDAETTSPNGKTPPGRAKSDAAKDRQGPSEKGTEARERRTDNGKAPAEKAGGQPADRGPGQVAEKKSGNAAGKDRAPKKKPIAGERGHRPAGVGSVTSGP</sequence>
<keyword evidence="3" id="KW-1185">Reference proteome</keyword>
<evidence type="ECO:0000256" key="1">
    <source>
        <dbReference type="SAM" id="MobiDB-lite"/>
    </source>
</evidence>
<evidence type="ECO:0000313" key="3">
    <source>
        <dbReference type="Proteomes" id="UP001500957"/>
    </source>
</evidence>
<accession>A0ABN1H9R7</accession>
<feature type="region of interest" description="Disordered" evidence="1">
    <location>
        <begin position="113"/>
        <end position="147"/>
    </location>
</feature>
<dbReference type="EMBL" id="BAAAHE010000047">
    <property type="protein sequence ID" value="GAA0634681.1"/>
    <property type="molecule type" value="Genomic_DNA"/>
</dbReference>
<evidence type="ECO:0000313" key="2">
    <source>
        <dbReference type="EMBL" id="GAA0634681.1"/>
    </source>
</evidence>
<feature type="compositionally biased region" description="Basic and acidic residues" evidence="1">
    <location>
        <begin position="113"/>
        <end position="136"/>
    </location>
</feature>
<proteinExistence type="predicted"/>
<dbReference type="RefSeq" id="WP_344608742.1">
    <property type="nucleotide sequence ID" value="NZ_BAAAHE010000047.1"/>
</dbReference>
<feature type="compositionally biased region" description="Basic and acidic residues" evidence="1">
    <location>
        <begin position="261"/>
        <end position="273"/>
    </location>
</feature>
<comment type="caution">
    <text evidence="2">The sequence shown here is derived from an EMBL/GenBank/DDBJ whole genome shotgun (WGS) entry which is preliminary data.</text>
</comment>